<feature type="transmembrane region" description="Helical" evidence="5">
    <location>
        <begin position="94"/>
        <end position="113"/>
    </location>
</feature>
<dbReference type="InterPro" id="IPR052527">
    <property type="entry name" value="Metal_cation-efflux_comp"/>
</dbReference>
<evidence type="ECO:0000256" key="1">
    <source>
        <dbReference type="ARBA" id="ARBA00004141"/>
    </source>
</evidence>
<protein>
    <recommendedName>
        <fullName evidence="8">Protein-S-isoprenylcysteine O-methyltransferase Ste14</fullName>
    </recommendedName>
</protein>
<evidence type="ECO:0000256" key="3">
    <source>
        <dbReference type="ARBA" id="ARBA00022989"/>
    </source>
</evidence>
<proteinExistence type="predicted"/>
<feature type="transmembrane region" description="Helical" evidence="5">
    <location>
        <begin position="23"/>
        <end position="47"/>
    </location>
</feature>
<dbReference type="Proteomes" id="UP000092574">
    <property type="component" value="Chromosome"/>
</dbReference>
<reference evidence="6" key="1">
    <citation type="submission" date="2017-04" db="EMBL/GenBank/DDBJ databases">
        <title>Complete Genome Sequences of Twelve Strains of a Stable Defined Moderately Diverse Mouse Microbiota 2 (sDMDMm2).</title>
        <authorList>
            <person name="Uchimura Y."/>
            <person name="Wyss M."/>
            <person name="Brugiroux S."/>
            <person name="Limenitakis J.P."/>
            <person name="Stecher B."/>
            <person name="McCoy K.D."/>
            <person name="Macpherson A.J."/>
        </authorList>
    </citation>
    <scope>NUCLEOTIDE SEQUENCE</scope>
    <source>
        <strain evidence="6">YL58</strain>
    </source>
</reference>
<evidence type="ECO:0000313" key="6">
    <source>
        <dbReference type="EMBL" id="ANU75942.2"/>
    </source>
</evidence>
<name>A0A1C7ICL0_9FIRM</name>
<feature type="transmembrane region" description="Helical" evidence="5">
    <location>
        <begin position="181"/>
        <end position="210"/>
    </location>
</feature>
<keyword evidence="7" id="KW-1185">Reference proteome</keyword>
<keyword evidence="2 5" id="KW-0812">Transmembrane</keyword>
<dbReference type="Gene3D" id="1.20.120.1630">
    <property type="match status" value="1"/>
</dbReference>
<comment type="subcellular location">
    <subcellularLocation>
        <location evidence="1">Membrane</location>
        <topology evidence="1">Multi-pass membrane protein</topology>
    </subcellularLocation>
</comment>
<dbReference type="InterPro" id="IPR007269">
    <property type="entry name" value="ICMT_MeTrfase"/>
</dbReference>
<dbReference type="PANTHER" id="PTHR43847:SF1">
    <property type="entry name" value="BLL3993 PROTEIN"/>
    <property type="match status" value="1"/>
</dbReference>
<keyword evidence="4 5" id="KW-0472">Membrane</keyword>
<dbReference type="PANTHER" id="PTHR43847">
    <property type="entry name" value="BLL3993 PROTEIN"/>
    <property type="match status" value="1"/>
</dbReference>
<dbReference type="KEGG" id="byl:A4V09_09310"/>
<evidence type="ECO:0000256" key="2">
    <source>
        <dbReference type="ARBA" id="ARBA00022692"/>
    </source>
</evidence>
<feature type="transmembrane region" description="Helical" evidence="5">
    <location>
        <begin position="53"/>
        <end position="73"/>
    </location>
</feature>
<dbReference type="Pfam" id="PF04140">
    <property type="entry name" value="ICMT"/>
    <property type="match status" value="1"/>
</dbReference>
<dbReference type="OrthoDB" id="5471300at2"/>
<evidence type="ECO:0000256" key="4">
    <source>
        <dbReference type="ARBA" id="ARBA00023136"/>
    </source>
</evidence>
<organism evidence="6 7">
    <name type="scientific">Blautia pseudococcoides</name>
    <dbReference type="NCBI Taxonomy" id="1796616"/>
    <lineage>
        <taxon>Bacteria</taxon>
        <taxon>Bacillati</taxon>
        <taxon>Bacillota</taxon>
        <taxon>Clostridia</taxon>
        <taxon>Lachnospirales</taxon>
        <taxon>Lachnospiraceae</taxon>
        <taxon>Blautia</taxon>
    </lineage>
</organism>
<dbReference type="GO" id="GO:0016020">
    <property type="term" value="C:membrane"/>
    <property type="evidence" value="ECO:0007669"/>
    <property type="project" value="UniProtKB-SubCell"/>
</dbReference>
<dbReference type="STRING" id="1796616.A4V09_09310"/>
<dbReference type="EMBL" id="CP015405">
    <property type="protein sequence ID" value="ANU75942.2"/>
    <property type="molecule type" value="Genomic_DNA"/>
</dbReference>
<dbReference type="GO" id="GO:0004671">
    <property type="term" value="F:protein C-terminal S-isoprenylcysteine carboxyl O-methyltransferase activity"/>
    <property type="evidence" value="ECO:0007669"/>
    <property type="project" value="InterPro"/>
</dbReference>
<gene>
    <name evidence="6" type="ORF">A4V09_09310</name>
</gene>
<feature type="transmembrane region" description="Helical" evidence="5">
    <location>
        <begin position="125"/>
        <end position="145"/>
    </location>
</feature>
<evidence type="ECO:0008006" key="8">
    <source>
        <dbReference type="Google" id="ProtNLM"/>
    </source>
</evidence>
<keyword evidence="3 5" id="KW-1133">Transmembrane helix</keyword>
<sequence length="242" mass="27367">MMRGRNQVCGHTKEDVAMGKETFFYIINLFIQRGLGLFFYLLGAGWILQQRAAVYFLFYIVLSLLSCGVMLCTAPQTLAARNKKITDSPLWDKILLGLFWLLAYFIIYLLAGLESGHGSESLGSPGWLGIILYTLSAILTLRALMVNTFAESTARIQEERHQTVCQSGPYKLVRHPVYTALLIWCIAMILIFPTLFVGIASLAVAVIIIIRTALEDRMLQTQLVGYKDYCQKVRSRLIPFVW</sequence>
<evidence type="ECO:0000313" key="7">
    <source>
        <dbReference type="Proteomes" id="UP000092574"/>
    </source>
</evidence>
<evidence type="ECO:0000256" key="5">
    <source>
        <dbReference type="SAM" id="Phobius"/>
    </source>
</evidence>
<dbReference type="AlphaFoldDB" id="A0A1C7ICL0"/>
<accession>A0A1C7ICL0</accession>